<dbReference type="PRINTS" id="PR00958">
    <property type="entry name" value="HOMSERKINASE"/>
</dbReference>
<dbReference type="UniPathway" id="UPA00056">
    <property type="reaction ID" value="UER00094"/>
</dbReference>
<evidence type="ECO:0000256" key="9">
    <source>
        <dbReference type="HAMAP-Rule" id="MF_00061"/>
    </source>
</evidence>
<dbReference type="OrthoDB" id="9809438at2"/>
<evidence type="ECO:0000256" key="3">
    <source>
        <dbReference type="ARBA" id="ARBA00017473"/>
    </source>
</evidence>
<accession>A0A3G9HBM7</accession>
<keyword evidence="9" id="KW-0414">Isoprene biosynthesis</keyword>
<comment type="pathway">
    <text evidence="9">Isoprenoid biosynthesis; isopentenyl diphosphate biosynthesis via DXP pathway; isopentenyl diphosphate from 1-deoxy-D-xylulose 5-phosphate: step 3/6.</text>
</comment>
<dbReference type="InterPro" id="IPR004424">
    <property type="entry name" value="IspE"/>
</dbReference>
<dbReference type="EC" id="2.7.1.148" evidence="2 9"/>
<reference evidence="15 16" key="2">
    <citation type="journal article" date="2019" name="Nat. Med.">
        <title>A library of human gut bacterial isolates paired with longitudinal multiomics data enables mechanistic microbiome research.</title>
        <authorList>
            <person name="Poyet M."/>
            <person name="Groussin M."/>
            <person name="Gibbons S.M."/>
            <person name="Avila-Pacheco J."/>
            <person name="Jiang X."/>
            <person name="Kearney S.M."/>
            <person name="Perrotta A.R."/>
            <person name="Berdy B."/>
            <person name="Zhao S."/>
            <person name="Lieberman T.D."/>
            <person name="Swanson P.K."/>
            <person name="Smith M."/>
            <person name="Roesemann S."/>
            <person name="Alexander J.E."/>
            <person name="Rich S.A."/>
            <person name="Livny J."/>
            <person name="Vlamakis H."/>
            <person name="Clish C."/>
            <person name="Bullock K."/>
            <person name="Deik A."/>
            <person name="Scott J."/>
            <person name="Pierce K.A."/>
            <person name="Xavier R.J."/>
            <person name="Alm E.J."/>
        </authorList>
    </citation>
    <scope>NUCLEOTIDE SEQUENCE [LARGE SCALE GENOMIC DNA]</scope>
    <source>
        <strain evidence="13 16">BIOML-A13</strain>
        <strain evidence="14 15">BIOML-A3</strain>
    </source>
</reference>
<dbReference type="GO" id="GO:0050515">
    <property type="term" value="F:4-(cytidine 5'-diphospho)-2-C-methyl-D-erythritol kinase activity"/>
    <property type="evidence" value="ECO:0007669"/>
    <property type="project" value="UniProtKB-UniRule"/>
</dbReference>
<dbReference type="Proteomes" id="UP000443070">
    <property type="component" value="Unassembled WGS sequence"/>
</dbReference>
<evidence type="ECO:0000256" key="8">
    <source>
        <dbReference type="ARBA" id="ARBA00032554"/>
    </source>
</evidence>
<evidence type="ECO:0000256" key="6">
    <source>
        <dbReference type="ARBA" id="ARBA00022777"/>
    </source>
</evidence>
<dbReference type="RefSeq" id="WP_021718150.1">
    <property type="nucleotide sequence ID" value="NZ_AP019004.1"/>
</dbReference>
<protein>
    <recommendedName>
        <fullName evidence="3 9">4-diphosphocytidyl-2-C-methyl-D-erythritol kinase</fullName>
        <shortName evidence="9">CMK</shortName>
        <ecNumber evidence="2 9">2.7.1.148</ecNumber>
    </recommendedName>
    <alternativeName>
        <fullName evidence="8 9">4-(cytidine-5'-diphospho)-2-C-methyl-D-erythritol kinase</fullName>
    </alternativeName>
</protein>
<evidence type="ECO:0000259" key="10">
    <source>
        <dbReference type="Pfam" id="PF00288"/>
    </source>
</evidence>
<keyword evidence="15" id="KW-1185">Reference proteome</keyword>
<reference evidence="12" key="1">
    <citation type="submission" date="2012-11" db="EMBL/GenBank/DDBJ databases">
        <title>Dependencies among metagenomic species, viruses, plasmids and units of genetic variation.</title>
        <authorList>
            <person name="Nielsen H.B."/>
            <person name="Almeida M."/>
            <person name="Juncker A.S."/>
            <person name="Rasmussen S."/>
            <person name="Li J."/>
            <person name="Sunagawa S."/>
            <person name="Plichta D."/>
            <person name="Gautier L."/>
            <person name="Le Chatelier E."/>
            <person name="Peletier E."/>
            <person name="Bonde I."/>
            <person name="Nielsen T."/>
            <person name="Manichanh C."/>
            <person name="Arumugam M."/>
            <person name="Batto J."/>
            <person name="Santos M.B.Q.D."/>
            <person name="Blom N."/>
            <person name="Borruel N."/>
            <person name="Burgdorf K.S."/>
            <person name="Boumezbeur F."/>
            <person name="Casellas F."/>
            <person name="Dore J."/>
            <person name="Guarner F."/>
            <person name="Hansen T."/>
            <person name="Hildebrand F."/>
            <person name="Kaas R.S."/>
            <person name="Kennedy S."/>
            <person name="Kristiansen K."/>
            <person name="Kultima J.R."/>
            <person name="Leonard P."/>
            <person name="Levenez F."/>
            <person name="Lund O."/>
            <person name="Moumen B."/>
            <person name="Le Paslier D."/>
            <person name="Pons N."/>
            <person name="Pedersen O."/>
            <person name="Prifti E."/>
            <person name="Qin J."/>
            <person name="Raes J."/>
            <person name="Tap J."/>
            <person name="Tims S."/>
            <person name="Ussery D.W."/>
            <person name="Yamada T."/>
            <person name="MetaHit consortium"/>
            <person name="Renault P."/>
            <person name="Sicheritz-Ponten T."/>
            <person name="Bork P."/>
            <person name="Wang J."/>
            <person name="Brunak S."/>
            <person name="Ehrlich S.D."/>
        </authorList>
    </citation>
    <scope>NUCLEOTIDE SEQUENCE [LARGE SCALE GENOMIC DNA]</scope>
</reference>
<evidence type="ECO:0000256" key="4">
    <source>
        <dbReference type="ARBA" id="ARBA00022679"/>
    </source>
</evidence>
<feature type="domain" description="GHMP kinase C-terminal" evidence="11">
    <location>
        <begin position="199"/>
        <end position="271"/>
    </location>
</feature>
<dbReference type="InterPro" id="IPR013750">
    <property type="entry name" value="GHMP_kinase_C_dom"/>
</dbReference>
<dbReference type="Pfam" id="PF08544">
    <property type="entry name" value="GHMP_kinases_C"/>
    <property type="match status" value="1"/>
</dbReference>
<evidence type="ECO:0000256" key="5">
    <source>
        <dbReference type="ARBA" id="ARBA00022741"/>
    </source>
</evidence>
<dbReference type="SUPFAM" id="SSF55060">
    <property type="entry name" value="GHMP Kinase, C-terminal domain"/>
    <property type="match status" value="1"/>
</dbReference>
<dbReference type="Gene3D" id="3.30.230.10">
    <property type="match status" value="1"/>
</dbReference>
<dbReference type="AlphaFoldDB" id="A0A3G9HBM7"/>
<proteinExistence type="inferred from homology"/>
<keyword evidence="7 9" id="KW-0067">ATP-binding</keyword>
<comment type="catalytic activity">
    <reaction evidence="9">
        <text>4-CDP-2-C-methyl-D-erythritol + ATP = 4-CDP-2-C-methyl-D-erythritol 2-phosphate + ADP + H(+)</text>
        <dbReference type="Rhea" id="RHEA:18437"/>
        <dbReference type="ChEBI" id="CHEBI:15378"/>
        <dbReference type="ChEBI" id="CHEBI:30616"/>
        <dbReference type="ChEBI" id="CHEBI:57823"/>
        <dbReference type="ChEBI" id="CHEBI:57919"/>
        <dbReference type="ChEBI" id="CHEBI:456216"/>
        <dbReference type="EC" id="2.7.1.148"/>
    </reaction>
</comment>
<feature type="domain" description="GHMP kinase N-terminal" evidence="10">
    <location>
        <begin position="65"/>
        <end position="143"/>
    </location>
</feature>
<dbReference type="EMBL" id="WNBM01000005">
    <property type="protein sequence ID" value="MTT76268.1"/>
    <property type="molecule type" value="Genomic_DNA"/>
</dbReference>
<dbReference type="SUPFAM" id="SSF54211">
    <property type="entry name" value="Ribosomal protein S5 domain 2-like"/>
    <property type="match status" value="1"/>
</dbReference>
<dbReference type="InterPro" id="IPR014721">
    <property type="entry name" value="Ribsml_uS5_D2-typ_fold_subgr"/>
</dbReference>
<dbReference type="GeneID" id="49406460"/>
<dbReference type="PANTHER" id="PTHR43527:SF2">
    <property type="entry name" value="4-DIPHOSPHOCYTIDYL-2-C-METHYL-D-ERYTHRITOL KINASE, CHLOROPLASTIC"/>
    <property type="match status" value="1"/>
</dbReference>
<evidence type="ECO:0000256" key="2">
    <source>
        <dbReference type="ARBA" id="ARBA00012052"/>
    </source>
</evidence>
<accession>R6I7N5</accession>
<dbReference type="EMBL" id="CBDS010000077">
    <property type="protein sequence ID" value="CDB46193.1"/>
    <property type="molecule type" value="Genomic_DNA"/>
</dbReference>
<dbReference type="GO" id="GO:0019288">
    <property type="term" value="P:isopentenyl diphosphate biosynthetic process, methylerythritol 4-phosphate pathway"/>
    <property type="evidence" value="ECO:0007669"/>
    <property type="project" value="UniProtKB-UniRule"/>
</dbReference>
<feature type="active site" evidence="9">
    <location>
        <position position="11"/>
    </location>
</feature>
<dbReference type="EMBL" id="WNBW01000005">
    <property type="protein sequence ID" value="MTU04332.1"/>
    <property type="molecule type" value="Genomic_DNA"/>
</dbReference>
<name>A0A3G9HBM7_9FIRM</name>
<dbReference type="GO" id="GO:0005524">
    <property type="term" value="F:ATP binding"/>
    <property type="evidence" value="ECO:0007669"/>
    <property type="project" value="UniProtKB-UniRule"/>
</dbReference>
<dbReference type="Pfam" id="PF00288">
    <property type="entry name" value="GHMP_kinases_N"/>
    <property type="match status" value="1"/>
</dbReference>
<comment type="caution">
    <text evidence="9">Lacks conserved residue(s) required for the propagation of feature annotation.</text>
</comment>
<evidence type="ECO:0000313" key="12">
    <source>
        <dbReference type="EMBL" id="CDB46193.1"/>
    </source>
</evidence>
<feature type="active site" evidence="9">
    <location>
        <position position="135"/>
    </location>
</feature>
<evidence type="ECO:0000313" key="14">
    <source>
        <dbReference type="EMBL" id="MTU04332.1"/>
    </source>
</evidence>
<evidence type="ECO:0000256" key="7">
    <source>
        <dbReference type="ARBA" id="ARBA00022840"/>
    </source>
</evidence>
<sequence>MEKIYETAYAKINLGLDVLGKRSDGYHEVRMVMQSVGLSDAVEIEEGEGLVVETDHSGLAGGPDNLAWKAAELLARCCGKIPNVHIRLNKKIFLAAGLAGGSSDAAAVMRGLSRLWQLDLTAPELEKLAAELGSDIPFCITGGTALAEGRGEILTELPEAPELLLVLAKPKLEVATGWVYGNFRQQKVNQRPDIDGIIKALEQSATGLLLESCGNVLESVTIPAHPVIAEIKQKMLAAGATCALMSGSGPTVFAVAEKKEITERILTELSELDLETAVTTTVQKERI</sequence>
<dbReference type="HAMAP" id="MF_00061">
    <property type="entry name" value="IspE"/>
    <property type="match status" value="1"/>
</dbReference>
<evidence type="ECO:0000259" key="11">
    <source>
        <dbReference type="Pfam" id="PF08544"/>
    </source>
</evidence>
<dbReference type="GO" id="GO:0016114">
    <property type="term" value="P:terpenoid biosynthetic process"/>
    <property type="evidence" value="ECO:0007669"/>
    <property type="project" value="UniProtKB-UniRule"/>
</dbReference>
<keyword evidence="6 9" id="KW-0418">Kinase</keyword>
<dbReference type="PIRSF" id="PIRSF010376">
    <property type="entry name" value="IspE"/>
    <property type="match status" value="1"/>
</dbReference>
<evidence type="ECO:0000313" key="15">
    <source>
        <dbReference type="Proteomes" id="UP000443070"/>
    </source>
</evidence>
<dbReference type="InterPro" id="IPR036554">
    <property type="entry name" value="GHMP_kinase_C_sf"/>
</dbReference>
<dbReference type="Gene3D" id="3.30.70.890">
    <property type="entry name" value="GHMP kinase, C-terminal domain"/>
    <property type="match status" value="1"/>
</dbReference>
<comment type="caution">
    <text evidence="12">The sequence shown here is derived from an EMBL/GenBank/DDBJ whole genome shotgun (WGS) entry which is preliminary data.</text>
</comment>
<comment type="similarity">
    <text evidence="1 9">Belongs to the GHMP kinase family. IspE subfamily.</text>
</comment>
<dbReference type="PANTHER" id="PTHR43527">
    <property type="entry name" value="4-DIPHOSPHOCYTIDYL-2-C-METHYL-D-ERYTHRITOL KINASE, CHLOROPLASTIC"/>
    <property type="match status" value="1"/>
</dbReference>
<dbReference type="NCBIfam" id="TIGR00154">
    <property type="entry name" value="ispE"/>
    <property type="match status" value="1"/>
</dbReference>
<dbReference type="InterPro" id="IPR006204">
    <property type="entry name" value="GHMP_kinase_N_dom"/>
</dbReference>
<dbReference type="Proteomes" id="UP000484547">
    <property type="component" value="Unassembled WGS sequence"/>
</dbReference>
<keyword evidence="4 9" id="KW-0808">Transferase</keyword>
<keyword evidence="5 9" id="KW-0547">Nucleotide-binding</keyword>
<evidence type="ECO:0000256" key="1">
    <source>
        <dbReference type="ARBA" id="ARBA00009684"/>
    </source>
</evidence>
<comment type="function">
    <text evidence="9">Catalyzes the phosphorylation of the position 2 hydroxy group of 4-diphosphocytidyl-2C-methyl-D-erythritol.</text>
</comment>
<organism evidence="12">
    <name type="scientific">Phascolarctobacterium faecium</name>
    <dbReference type="NCBI Taxonomy" id="33025"/>
    <lineage>
        <taxon>Bacteria</taxon>
        <taxon>Bacillati</taxon>
        <taxon>Bacillota</taxon>
        <taxon>Negativicutes</taxon>
        <taxon>Acidaminococcales</taxon>
        <taxon>Acidaminococcaceae</taxon>
        <taxon>Phascolarctobacterium</taxon>
    </lineage>
</organism>
<evidence type="ECO:0000313" key="16">
    <source>
        <dbReference type="Proteomes" id="UP000484547"/>
    </source>
</evidence>
<dbReference type="InterPro" id="IPR020568">
    <property type="entry name" value="Ribosomal_Su5_D2-typ_SF"/>
</dbReference>
<evidence type="ECO:0000313" key="13">
    <source>
        <dbReference type="EMBL" id="MTT76268.1"/>
    </source>
</evidence>
<gene>
    <name evidence="9" type="primary">ispE</name>
    <name evidence="12" type="ORF">BN533_01250</name>
    <name evidence="13" type="ORF">GMD11_08320</name>
    <name evidence="14" type="ORF">GMD18_07975</name>
</gene>